<accession>D2VYX1</accession>
<organism evidence="2">
    <name type="scientific">Naegleria gruberi</name>
    <name type="common">Amoeba</name>
    <dbReference type="NCBI Taxonomy" id="5762"/>
    <lineage>
        <taxon>Eukaryota</taxon>
        <taxon>Discoba</taxon>
        <taxon>Heterolobosea</taxon>
        <taxon>Tetramitia</taxon>
        <taxon>Eutetramitia</taxon>
        <taxon>Vahlkampfiidae</taxon>
        <taxon>Naegleria</taxon>
    </lineage>
</organism>
<protein>
    <submittedName>
        <fullName evidence="1">Predicted protein</fullName>
    </submittedName>
</protein>
<proteinExistence type="predicted"/>
<dbReference type="EMBL" id="GG738912">
    <property type="protein sequence ID" value="EFC37988.1"/>
    <property type="molecule type" value="Genomic_DNA"/>
</dbReference>
<evidence type="ECO:0000313" key="2">
    <source>
        <dbReference type="Proteomes" id="UP000006671"/>
    </source>
</evidence>
<dbReference type="AlphaFoldDB" id="D2VYX1"/>
<gene>
    <name evidence="1" type="ORF">NAEGRDRAFT_74274</name>
</gene>
<dbReference type="Proteomes" id="UP000006671">
    <property type="component" value="Unassembled WGS sequence"/>
</dbReference>
<dbReference type="GeneID" id="8857877"/>
<dbReference type="RefSeq" id="XP_002670732.1">
    <property type="nucleotide sequence ID" value="XM_002670686.1"/>
</dbReference>
<dbReference type="VEuPathDB" id="AmoebaDB:NAEGRDRAFT_74274"/>
<evidence type="ECO:0000313" key="1">
    <source>
        <dbReference type="EMBL" id="EFC37988.1"/>
    </source>
</evidence>
<dbReference type="InParanoid" id="D2VYX1"/>
<sequence length="426" mass="49513">MIDVYFTCVCGIHPMIEKEKLKYFVNTCLYQFENKSAGEELILEDNIWIKSIGEMKCLYALYLALMSVSSQIVADLETVDKYLKKAEIEIATISVEHSTEFYWAVACHYLFIGFVGEGDQYKLGYYLAKVNYFIESQSETCTNPFLKILCANSNLISSRYKTEIFTLQTLLEGTRNMFHFFTNRKVEDVLLPGTWDYMMNTKLSQQNYLLFKQVLDFIFKVFNHCKHDITKSVKDCHGEDFFKIQRLFACLLSEGFAFMFMKQIPEISFNVMEEIALKITLMTEHELFPVLFLATVGFAIEAGEFHLQICKEIEMGLKPRTGAVKGVSGRLITFDYFSILEKDLRALNLLAARYRRITKFYSKLMTEMSQIIERNKTIDMLVHTISYSEIQTTSSQPPQQDEILRKQLEQADFESFLTDYPLGDEL</sequence>
<name>D2VYX1_NAEGR</name>
<dbReference type="KEGG" id="ngr:NAEGRDRAFT_74274"/>
<reference evidence="1 2" key="1">
    <citation type="journal article" date="2010" name="Cell">
        <title>The genome of Naegleria gruberi illuminates early eukaryotic versatility.</title>
        <authorList>
            <person name="Fritz-Laylin L.K."/>
            <person name="Prochnik S.E."/>
            <person name="Ginger M.L."/>
            <person name="Dacks J.B."/>
            <person name="Carpenter M.L."/>
            <person name="Field M.C."/>
            <person name="Kuo A."/>
            <person name="Paredez A."/>
            <person name="Chapman J."/>
            <person name="Pham J."/>
            <person name="Shu S."/>
            <person name="Neupane R."/>
            <person name="Cipriano M."/>
            <person name="Mancuso J."/>
            <person name="Tu H."/>
            <person name="Salamov A."/>
            <person name="Lindquist E."/>
            <person name="Shapiro H."/>
            <person name="Lucas S."/>
            <person name="Grigoriev I.V."/>
            <person name="Cande W.Z."/>
            <person name="Fulton C."/>
            <person name="Rokhsar D.S."/>
            <person name="Dawson S.C."/>
        </authorList>
    </citation>
    <scope>NUCLEOTIDE SEQUENCE [LARGE SCALE GENOMIC DNA]</scope>
    <source>
        <strain evidence="1 2">NEG-M</strain>
    </source>
</reference>
<keyword evidence="2" id="KW-1185">Reference proteome</keyword>